<dbReference type="Gene3D" id="3.40.50.10490">
    <property type="entry name" value="Glucose-6-phosphate isomerase like protein, domain 1"/>
    <property type="match status" value="1"/>
</dbReference>
<dbReference type="CDD" id="cd05006">
    <property type="entry name" value="SIS_GmhA"/>
    <property type="match status" value="1"/>
</dbReference>
<dbReference type="RefSeq" id="WP_203748905.1">
    <property type="nucleotide sequence ID" value="NZ_BONF01000025.1"/>
</dbReference>
<dbReference type="InterPro" id="IPR001347">
    <property type="entry name" value="SIS_dom"/>
</dbReference>
<keyword evidence="2" id="KW-0413">Isomerase</keyword>
<name>A0A8J3JQC8_9ACTN</name>
<dbReference type="Proteomes" id="UP000601223">
    <property type="component" value="Unassembled WGS sequence"/>
</dbReference>
<dbReference type="PANTHER" id="PTHR30390:SF6">
    <property type="entry name" value="DNAA INITIATOR-ASSOCIATING PROTEIN DIAA"/>
    <property type="match status" value="1"/>
</dbReference>
<reference evidence="2 3" key="1">
    <citation type="submission" date="2021-01" db="EMBL/GenBank/DDBJ databases">
        <title>Whole genome shotgun sequence of Catellatospora bangladeshensis NBRC 107357.</title>
        <authorList>
            <person name="Komaki H."/>
            <person name="Tamura T."/>
        </authorList>
    </citation>
    <scope>NUCLEOTIDE SEQUENCE [LARGE SCALE GENOMIC DNA]</scope>
    <source>
        <strain evidence="2 3">NBRC 107357</strain>
    </source>
</reference>
<dbReference type="InterPro" id="IPR050099">
    <property type="entry name" value="SIS_GmhA/DiaA_subfam"/>
</dbReference>
<sequence>MYVDSIDGKVIRSHLRRLQQTASAFEPEAGKLARWGLVLARTLIGGGRLLIAGNGGSAAQAQHLAAEFVGKLREDRIPLSAIALTADTCGVTAIANDYGYGHVFARQVRAHGQPGDVLLLISTSGRSPNLLEAADTGRALGMRTWAFSGDRPNPLAERCAEALAVPSNDTQIVQELHLAAAHLLCEYVDAALPRAHGAPPSPVELRVMAGAPR</sequence>
<dbReference type="GO" id="GO:1901135">
    <property type="term" value="P:carbohydrate derivative metabolic process"/>
    <property type="evidence" value="ECO:0007669"/>
    <property type="project" value="InterPro"/>
</dbReference>
<dbReference type="InterPro" id="IPR035461">
    <property type="entry name" value="GmhA/DiaA"/>
</dbReference>
<protein>
    <submittedName>
        <fullName evidence="2">Phosphoheptose isomerase</fullName>
    </submittedName>
</protein>
<dbReference type="Pfam" id="PF13580">
    <property type="entry name" value="SIS_2"/>
    <property type="match status" value="1"/>
</dbReference>
<dbReference type="GO" id="GO:0016853">
    <property type="term" value="F:isomerase activity"/>
    <property type="evidence" value="ECO:0007669"/>
    <property type="project" value="UniProtKB-KW"/>
</dbReference>
<gene>
    <name evidence="2" type="primary">gmhA_1</name>
    <name evidence="2" type="ORF">Cba03nite_42720</name>
</gene>
<dbReference type="AlphaFoldDB" id="A0A8J3JQC8"/>
<dbReference type="PROSITE" id="PS51464">
    <property type="entry name" value="SIS"/>
    <property type="match status" value="1"/>
</dbReference>
<dbReference type="GO" id="GO:0097367">
    <property type="term" value="F:carbohydrate derivative binding"/>
    <property type="evidence" value="ECO:0007669"/>
    <property type="project" value="InterPro"/>
</dbReference>
<dbReference type="InterPro" id="IPR046348">
    <property type="entry name" value="SIS_dom_sf"/>
</dbReference>
<comment type="caution">
    <text evidence="2">The sequence shown here is derived from an EMBL/GenBank/DDBJ whole genome shotgun (WGS) entry which is preliminary data.</text>
</comment>
<keyword evidence="3" id="KW-1185">Reference proteome</keyword>
<evidence type="ECO:0000313" key="2">
    <source>
        <dbReference type="EMBL" id="GIF82923.1"/>
    </source>
</evidence>
<evidence type="ECO:0000259" key="1">
    <source>
        <dbReference type="PROSITE" id="PS51464"/>
    </source>
</evidence>
<evidence type="ECO:0000313" key="3">
    <source>
        <dbReference type="Proteomes" id="UP000601223"/>
    </source>
</evidence>
<organism evidence="2 3">
    <name type="scientific">Catellatospora bangladeshensis</name>
    <dbReference type="NCBI Taxonomy" id="310355"/>
    <lineage>
        <taxon>Bacteria</taxon>
        <taxon>Bacillati</taxon>
        <taxon>Actinomycetota</taxon>
        <taxon>Actinomycetes</taxon>
        <taxon>Micromonosporales</taxon>
        <taxon>Micromonosporaceae</taxon>
        <taxon>Catellatospora</taxon>
    </lineage>
</organism>
<dbReference type="EMBL" id="BONF01000025">
    <property type="protein sequence ID" value="GIF82923.1"/>
    <property type="molecule type" value="Genomic_DNA"/>
</dbReference>
<dbReference type="SUPFAM" id="SSF53697">
    <property type="entry name" value="SIS domain"/>
    <property type="match status" value="1"/>
</dbReference>
<dbReference type="PANTHER" id="PTHR30390">
    <property type="entry name" value="SEDOHEPTULOSE 7-PHOSPHATE ISOMERASE / DNAA INITIATOR-ASSOCIATING FACTOR FOR REPLICATION INITIATION"/>
    <property type="match status" value="1"/>
</dbReference>
<feature type="domain" description="SIS" evidence="1">
    <location>
        <begin position="39"/>
        <end position="194"/>
    </location>
</feature>
<accession>A0A8J3JQC8</accession>
<proteinExistence type="predicted"/>